<protein>
    <submittedName>
        <fullName evidence="2">Uncharacterized protein</fullName>
    </submittedName>
</protein>
<keyword evidence="3" id="KW-1185">Reference proteome</keyword>
<dbReference type="AlphaFoldDB" id="A0A7W9U1N8"/>
<organism evidence="2 3">
    <name type="scientific">Paraburkholderia bannensis</name>
    <dbReference type="NCBI Taxonomy" id="765414"/>
    <lineage>
        <taxon>Bacteria</taxon>
        <taxon>Pseudomonadati</taxon>
        <taxon>Pseudomonadota</taxon>
        <taxon>Betaproteobacteria</taxon>
        <taxon>Burkholderiales</taxon>
        <taxon>Burkholderiaceae</taxon>
        <taxon>Paraburkholderia</taxon>
    </lineage>
</organism>
<evidence type="ECO:0000256" key="1">
    <source>
        <dbReference type="SAM" id="SignalP"/>
    </source>
</evidence>
<comment type="caution">
    <text evidence="2">The sequence shown here is derived from an EMBL/GenBank/DDBJ whole genome shotgun (WGS) entry which is preliminary data.</text>
</comment>
<sequence length="201" mass="21366">MKKVAASIFVGLACSIAQAQQAPVVGVWEQLPVGDGQDGQNAVRHDVVLVDRKLADDTVFSALTDAGKQNSVLCCIKVSKNASITLADLLKKYPWDDDIAAHLKSIMGWKYIYEAKLVDASAQNAGMRELVKNLSLPPALSPYSAAIISGKIGSDQVPATFSTGGASVSFSTRPMHGNNAIQYKFSVNGTAMEFTEAVFAD</sequence>
<evidence type="ECO:0000313" key="3">
    <source>
        <dbReference type="Proteomes" id="UP000571554"/>
    </source>
</evidence>
<dbReference type="RefSeq" id="WP_183728725.1">
    <property type="nucleotide sequence ID" value="NZ_JACHBW010000017.1"/>
</dbReference>
<name>A0A7W9U1N8_9BURK</name>
<keyword evidence="1" id="KW-0732">Signal</keyword>
<dbReference type="EMBL" id="JACHBW010000017">
    <property type="protein sequence ID" value="MBB6105397.1"/>
    <property type="molecule type" value="Genomic_DNA"/>
</dbReference>
<reference evidence="2 3" key="1">
    <citation type="submission" date="2020-08" db="EMBL/GenBank/DDBJ databases">
        <title>Above-ground endophytic microbial communities from plants in different locations in the United States.</title>
        <authorList>
            <person name="Frank C."/>
        </authorList>
    </citation>
    <scope>NUCLEOTIDE SEQUENCE [LARGE SCALE GENOMIC DNA]</scope>
    <source>
        <strain evidence="2 3">WP4_2_2</strain>
    </source>
</reference>
<gene>
    <name evidence="2" type="ORF">F4827_005264</name>
</gene>
<dbReference type="Proteomes" id="UP000571554">
    <property type="component" value="Unassembled WGS sequence"/>
</dbReference>
<accession>A0A7W9U1N8</accession>
<proteinExistence type="predicted"/>
<feature type="signal peptide" evidence="1">
    <location>
        <begin position="1"/>
        <end position="19"/>
    </location>
</feature>
<evidence type="ECO:0000313" key="2">
    <source>
        <dbReference type="EMBL" id="MBB6105397.1"/>
    </source>
</evidence>
<feature type="chain" id="PRO_5030551571" evidence="1">
    <location>
        <begin position="20"/>
        <end position="201"/>
    </location>
</feature>